<feature type="region of interest" description="Disordered" evidence="1">
    <location>
        <begin position="107"/>
        <end position="144"/>
    </location>
</feature>
<protein>
    <submittedName>
        <fullName evidence="2 3">Uncharacterized protein</fullName>
    </submittedName>
</protein>
<evidence type="ECO:0000313" key="2">
    <source>
        <dbReference type="EMBL" id="KLU88447.1"/>
    </source>
</evidence>
<reference evidence="2" key="2">
    <citation type="submission" date="2010-05" db="EMBL/GenBank/DDBJ databases">
        <title>The Genome Sequence of Magnaporthe poae strain ATCC 64411.</title>
        <authorList>
            <consortium name="The Broad Institute Genome Sequencing Platform"/>
            <consortium name="Broad Institute Genome Sequencing Center for Infectious Disease"/>
            <person name="Ma L.-J."/>
            <person name="Dead R."/>
            <person name="Young S."/>
            <person name="Zeng Q."/>
            <person name="Koehrsen M."/>
            <person name="Alvarado L."/>
            <person name="Berlin A."/>
            <person name="Chapman S.B."/>
            <person name="Chen Z."/>
            <person name="Freedman E."/>
            <person name="Gellesch M."/>
            <person name="Goldberg J."/>
            <person name="Griggs A."/>
            <person name="Gujja S."/>
            <person name="Heilman E.R."/>
            <person name="Heiman D."/>
            <person name="Hepburn T."/>
            <person name="Howarth C."/>
            <person name="Jen D."/>
            <person name="Larson L."/>
            <person name="Mehta T."/>
            <person name="Neiman D."/>
            <person name="Pearson M."/>
            <person name="Roberts A."/>
            <person name="Saif S."/>
            <person name="Shea T."/>
            <person name="Shenoy N."/>
            <person name="Sisk P."/>
            <person name="Stolte C."/>
            <person name="Sykes S."/>
            <person name="Walk T."/>
            <person name="White J."/>
            <person name="Yandava C."/>
            <person name="Haas B."/>
            <person name="Nusbaum C."/>
            <person name="Birren B."/>
        </authorList>
    </citation>
    <scope>NUCLEOTIDE SEQUENCE</scope>
    <source>
        <strain evidence="2">ATCC 64411</strain>
    </source>
</reference>
<evidence type="ECO:0000313" key="4">
    <source>
        <dbReference type="Proteomes" id="UP000011715"/>
    </source>
</evidence>
<reference evidence="3" key="5">
    <citation type="submission" date="2015-06" db="UniProtKB">
        <authorList>
            <consortium name="EnsemblFungi"/>
        </authorList>
    </citation>
    <scope>IDENTIFICATION</scope>
    <source>
        <strain evidence="3">ATCC 64411</strain>
    </source>
</reference>
<keyword evidence="4" id="KW-1185">Reference proteome</keyword>
<dbReference type="AlphaFoldDB" id="A0A0C4E4N6"/>
<reference evidence="3" key="4">
    <citation type="journal article" date="2015" name="G3 (Bethesda)">
        <title>Genome sequences of three phytopathogenic species of the Magnaporthaceae family of fungi.</title>
        <authorList>
            <person name="Okagaki L.H."/>
            <person name="Nunes C.C."/>
            <person name="Sailsbery J."/>
            <person name="Clay B."/>
            <person name="Brown D."/>
            <person name="John T."/>
            <person name="Oh Y."/>
            <person name="Young N."/>
            <person name="Fitzgerald M."/>
            <person name="Haas B.J."/>
            <person name="Zeng Q."/>
            <person name="Young S."/>
            <person name="Adiconis X."/>
            <person name="Fan L."/>
            <person name="Levin J.Z."/>
            <person name="Mitchell T.K."/>
            <person name="Okubara P.A."/>
            <person name="Farman M.L."/>
            <person name="Kohn L.M."/>
            <person name="Birren B."/>
            <person name="Ma L.-J."/>
            <person name="Dean R.A."/>
        </authorList>
    </citation>
    <scope>NUCLEOTIDE SEQUENCE</scope>
    <source>
        <strain evidence="3">ATCC 64411 / 73-15</strain>
    </source>
</reference>
<name>A0A0C4E4N6_MAGP6</name>
<gene>
    <name evidence="2" type="ORF">MAPG_07433</name>
</gene>
<sequence>MGNSLFAHTPKYPLWPPWLQGRGHLLAMQLNSAGCMEAFETLTHMEPELSLSPSLFVHTYIHKHRISLLLLSHDPTYVPRRPIEGAEQGPQCFFGVCSWRDVPRGHESYGSPAGSRAGQGRAGQGRAGQGRAGQKGFAATGDDDPESTGWNVTFALWLARPLWSRRSDYLGYIMYIIHTNKESPPPTFRKRETGGRGVRFPTVLFSSLSSIHKYGASITTLSRCGRPRAPPPTKAELVWEAF</sequence>
<accession>A0A0C4E4N6</accession>
<dbReference type="EMBL" id="ADBL01001793">
    <property type="status" value="NOT_ANNOTATED_CDS"/>
    <property type="molecule type" value="Genomic_DNA"/>
</dbReference>
<evidence type="ECO:0000313" key="3">
    <source>
        <dbReference type="EnsemblFungi" id="MAPG_07433T0"/>
    </source>
</evidence>
<feature type="compositionally biased region" description="Gly residues" evidence="1">
    <location>
        <begin position="120"/>
        <end position="133"/>
    </location>
</feature>
<dbReference type="VEuPathDB" id="FungiDB:MAPG_07433"/>
<reference evidence="4" key="1">
    <citation type="submission" date="2010-05" db="EMBL/GenBank/DDBJ databases">
        <title>The genome sequence of Magnaporthe poae strain ATCC 64411.</title>
        <authorList>
            <person name="Ma L.-J."/>
            <person name="Dead R."/>
            <person name="Young S."/>
            <person name="Zeng Q."/>
            <person name="Koehrsen M."/>
            <person name="Alvarado L."/>
            <person name="Berlin A."/>
            <person name="Chapman S.B."/>
            <person name="Chen Z."/>
            <person name="Freedman E."/>
            <person name="Gellesch M."/>
            <person name="Goldberg J."/>
            <person name="Griggs A."/>
            <person name="Gujja S."/>
            <person name="Heilman E.R."/>
            <person name="Heiman D."/>
            <person name="Hepburn T."/>
            <person name="Howarth C."/>
            <person name="Jen D."/>
            <person name="Larson L."/>
            <person name="Mehta T."/>
            <person name="Neiman D."/>
            <person name="Pearson M."/>
            <person name="Roberts A."/>
            <person name="Saif S."/>
            <person name="Shea T."/>
            <person name="Shenoy N."/>
            <person name="Sisk P."/>
            <person name="Stolte C."/>
            <person name="Sykes S."/>
            <person name="Walk T."/>
            <person name="White J."/>
            <person name="Yandava C."/>
            <person name="Haas B."/>
            <person name="Nusbaum C."/>
            <person name="Birren B."/>
        </authorList>
    </citation>
    <scope>NUCLEOTIDE SEQUENCE [LARGE SCALE GENOMIC DNA]</scope>
    <source>
        <strain evidence="4">ATCC 64411 / 73-15</strain>
    </source>
</reference>
<dbReference type="EMBL" id="GL876971">
    <property type="protein sequence ID" value="KLU88447.1"/>
    <property type="molecule type" value="Genomic_DNA"/>
</dbReference>
<reference evidence="2" key="3">
    <citation type="submission" date="2011-03" db="EMBL/GenBank/DDBJ databases">
        <title>Annotation of Magnaporthe poae ATCC 64411.</title>
        <authorList>
            <person name="Ma L.-J."/>
            <person name="Dead R."/>
            <person name="Young S.K."/>
            <person name="Zeng Q."/>
            <person name="Gargeya S."/>
            <person name="Fitzgerald M."/>
            <person name="Haas B."/>
            <person name="Abouelleil A."/>
            <person name="Alvarado L."/>
            <person name="Arachchi H.M."/>
            <person name="Berlin A."/>
            <person name="Brown A."/>
            <person name="Chapman S.B."/>
            <person name="Chen Z."/>
            <person name="Dunbar C."/>
            <person name="Freedman E."/>
            <person name="Gearin G."/>
            <person name="Gellesch M."/>
            <person name="Goldberg J."/>
            <person name="Griggs A."/>
            <person name="Gujja S."/>
            <person name="Heiman D."/>
            <person name="Howarth C."/>
            <person name="Larson L."/>
            <person name="Lui A."/>
            <person name="MacDonald P.J.P."/>
            <person name="Mehta T."/>
            <person name="Montmayeur A."/>
            <person name="Murphy C."/>
            <person name="Neiman D."/>
            <person name="Pearson M."/>
            <person name="Priest M."/>
            <person name="Roberts A."/>
            <person name="Saif S."/>
            <person name="Shea T."/>
            <person name="Shenoy N."/>
            <person name="Sisk P."/>
            <person name="Stolte C."/>
            <person name="Sykes S."/>
            <person name="Yandava C."/>
            <person name="Wortman J."/>
            <person name="Nusbaum C."/>
            <person name="Birren B."/>
        </authorList>
    </citation>
    <scope>NUCLEOTIDE SEQUENCE</scope>
    <source>
        <strain evidence="2">ATCC 64411</strain>
    </source>
</reference>
<organism evidence="3 4">
    <name type="scientific">Magnaporthiopsis poae (strain ATCC 64411 / 73-15)</name>
    <name type="common">Kentucky bluegrass fungus</name>
    <name type="synonym">Magnaporthe poae</name>
    <dbReference type="NCBI Taxonomy" id="644358"/>
    <lineage>
        <taxon>Eukaryota</taxon>
        <taxon>Fungi</taxon>
        <taxon>Dikarya</taxon>
        <taxon>Ascomycota</taxon>
        <taxon>Pezizomycotina</taxon>
        <taxon>Sordariomycetes</taxon>
        <taxon>Sordariomycetidae</taxon>
        <taxon>Magnaporthales</taxon>
        <taxon>Magnaporthaceae</taxon>
        <taxon>Magnaporthiopsis</taxon>
    </lineage>
</organism>
<proteinExistence type="predicted"/>
<dbReference type="Proteomes" id="UP000011715">
    <property type="component" value="Unassembled WGS sequence"/>
</dbReference>
<evidence type="ECO:0000256" key="1">
    <source>
        <dbReference type="SAM" id="MobiDB-lite"/>
    </source>
</evidence>
<dbReference type="EnsemblFungi" id="MAPG_07433T0">
    <property type="protein sequence ID" value="MAPG_07433T0"/>
    <property type="gene ID" value="MAPG_07433"/>
</dbReference>